<evidence type="ECO:0000256" key="1">
    <source>
        <dbReference type="ARBA" id="ARBA00005614"/>
    </source>
</evidence>
<organism evidence="8 9">
    <name type="scientific">Caproicibacterium argilliputei</name>
    <dbReference type="NCBI Taxonomy" id="3030016"/>
    <lineage>
        <taxon>Bacteria</taxon>
        <taxon>Bacillati</taxon>
        <taxon>Bacillota</taxon>
        <taxon>Clostridia</taxon>
        <taxon>Eubacteriales</taxon>
        <taxon>Oscillospiraceae</taxon>
        <taxon>Caproicibacterium</taxon>
    </lineage>
</organism>
<dbReference type="InterPro" id="IPR036046">
    <property type="entry name" value="Acylphosphatase-like_dom_sf"/>
</dbReference>
<dbReference type="InterPro" id="IPR020456">
    <property type="entry name" value="Acylphosphatase"/>
</dbReference>
<keyword evidence="9" id="KW-1185">Reference proteome</keyword>
<evidence type="ECO:0000256" key="2">
    <source>
        <dbReference type="ARBA" id="ARBA00012150"/>
    </source>
</evidence>
<feature type="active site" evidence="5">
    <location>
        <position position="35"/>
    </location>
</feature>
<protein>
    <recommendedName>
        <fullName evidence="3 5">acylphosphatase</fullName>
        <ecNumber evidence="2 5">3.6.1.7</ecNumber>
    </recommendedName>
</protein>
<dbReference type="PROSITE" id="PS51160">
    <property type="entry name" value="ACYLPHOSPHATASE_3"/>
    <property type="match status" value="1"/>
</dbReference>
<keyword evidence="5" id="KW-0378">Hydrolase</keyword>
<accession>A0AA97DBI6</accession>
<dbReference type="PRINTS" id="PR00112">
    <property type="entry name" value="ACYLPHPHTASE"/>
</dbReference>
<comment type="catalytic activity">
    <reaction evidence="4 5">
        <text>an acyl phosphate + H2O = a carboxylate + phosphate + H(+)</text>
        <dbReference type="Rhea" id="RHEA:14965"/>
        <dbReference type="ChEBI" id="CHEBI:15377"/>
        <dbReference type="ChEBI" id="CHEBI:15378"/>
        <dbReference type="ChEBI" id="CHEBI:29067"/>
        <dbReference type="ChEBI" id="CHEBI:43474"/>
        <dbReference type="ChEBI" id="CHEBI:59918"/>
        <dbReference type="EC" id="3.6.1.7"/>
    </reaction>
</comment>
<sequence length="89" mass="10147">MRYAIEAAGLVQGVGFRYYVSQSAAKLGLTGWVKNEWDGSVTVQAQGSARTLKRFLQDIQSGNRWAQVDRLEYRSIPERANERTFEILH</sequence>
<dbReference type="Gene3D" id="3.30.70.100">
    <property type="match status" value="1"/>
</dbReference>
<dbReference type="KEGG" id="carl:PXC00_04925"/>
<reference evidence="9" key="3">
    <citation type="submission" date="2024-06" db="EMBL/GenBank/DDBJ databases">
        <authorList>
            <person name="Zeng C."/>
        </authorList>
    </citation>
    <scope>NUCLEOTIDE SEQUENCE [LARGE SCALE GENOMIC DNA]</scope>
    <source>
        <strain evidence="9">ZCY20-5</strain>
    </source>
</reference>
<name>A0AA97DBI6_9FIRM</name>
<proteinExistence type="inferred from homology"/>
<dbReference type="PANTHER" id="PTHR47268:SF4">
    <property type="entry name" value="ACYLPHOSPHATASE"/>
    <property type="match status" value="1"/>
</dbReference>
<dbReference type="PROSITE" id="PS00151">
    <property type="entry name" value="ACYLPHOSPHATASE_2"/>
    <property type="match status" value="1"/>
</dbReference>
<evidence type="ECO:0000259" key="7">
    <source>
        <dbReference type="PROSITE" id="PS51160"/>
    </source>
</evidence>
<evidence type="ECO:0000313" key="9">
    <source>
        <dbReference type="Proteomes" id="UP001300604"/>
    </source>
</evidence>
<dbReference type="InterPro" id="IPR017968">
    <property type="entry name" value="Acylphosphatase_CS"/>
</dbReference>
<evidence type="ECO:0000256" key="4">
    <source>
        <dbReference type="ARBA" id="ARBA00047645"/>
    </source>
</evidence>
<evidence type="ECO:0000313" key="8">
    <source>
        <dbReference type="EMBL" id="WOC33222.1"/>
    </source>
</evidence>
<feature type="active site" evidence="5">
    <location>
        <position position="17"/>
    </location>
</feature>
<comment type="similarity">
    <text evidence="1 6">Belongs to the acylphosphatase family.</text>
</comment>
<dbReference type="EC" id="3.6.1.7" evidence="2 5"/>
<dbReference type="GO" id="GO:0003998">
    <property type="term" value="F:acylphosphatase activity"/>
    <property type="evidence" value="ECO:0007669"/>
    <property type="project" value="UniProtKB-EC"/>
</dbReference>
<dbReference type="AlphaFoldDB" id="A0AA97DBI6"/>
<gene>
    <name evidence="8" type="ORF">PXC00_04925</name>
</gene>
<evidence type="ECO:0000256" key="5">
    <source>
        <dbReference type="PROSITE-ProRule" id="PRU00520"/>
    </source>
</evidence>
<reference evidence="8 9" key="1">
    <citation type="submission" date="2024-06" db="EMBL/GenBank/DDBJ databases">
        <title>Caproicibacterium argilliputei sp. nov, a novel caproic acid producing anaerobic bacterium isolated from pit mud.</title>
        <authorList>
            <person name="Xia S."/>
        </authorList>
    </citation>
    <scope>NUCLEOTIDE SEQUENCE [LARGE SCALE GENOMIC DNA]</scope>
    <source>
        <strain evidence="8 9">ZCY20-5</strain>
    </source>
</reference>
<dbReference type="SUPFAM" id="SSF54975">
    <property type="entry name" value="Acylphosphatase/BLUF domain-like"/>
    <property type="match status" value="1"/>
</dbReference>
<dbReference type="EMBL" id="CP135996">
    <property type="protein sequence ID" value="WOC33222.1"/>
    <property type="molecule type" value="Genomic_DNA"/>
</dbReference>
<dbReference type="Pfam" id="PF00708">
    <property type="entry name" value="Acylphosphatase"/>
    <property type="match status" value="1"/>
</dbReference>
<dbReference type="PANTHER" id="PTHR47268">
    <property type="entry name" value="ACYLPHOSPHATASE"/>
    <property type="match status" value="1"/>
</dbReference>
<evidence type="ECO:0000256" key="6">
    <source>
        <dbReference type="RuleBase" id="RU004168"/>
    </source>
</evidence>
<evidence type="ECO:0000256" key="3">
    <source>
        <dbReference type="ARBA" id="ARBA00015991"/>
    </source>
</evidence>
<dbReference type="InterPro" id="IPR001792">
    <property type="entry name" value="Acylphosphatase-like_dom"/>
</dbReference>
<dbReference type="RefSeq" id="WP_275844441.1">
    <property type="nucleotide sequence ID" value="NZ_CP135996.1"/>
</dbReference>
<feature type="domain" description="Acylphosphatase-like" evidence="7">
    <location>
        <begin position="2"/>
        <end position="89"/>
    </location>
</feature>
<reference evidence="9" key="2">
    <citation type="submission" date="2024-06" db="EMBL/GenBank/DDBJ databases">
        <title>Caproicibacterium argilliputei sp. nov, a novel caproic acid producing anaerobic bacterium isolated from pit mud.</title>
        <authorList>
            <person name="Zeng C."/>
        </authorList>
    </citation>
    <scope>NUCLEOTIDE SEQUENCE [LARGE SCALE GENOMIC DNA]</scope>
    <source>
        <strain evidence="9">ZCY20-5</strain>
    </source>
</reference>
<dbReference type="Proteomes" id="UP001300604">
    <property type="component" value="Chromosome"/>
</dbReference>